<dbReference type="KEGG" id="epi:Q3V30_12875"/>
<accession>A0AA50HNZ9</accession>
<name>A0AA50HNZ9_9GAMM</name>
<proteinExistence type="predicted"/>
<evidence type="ECO:0000313" key="2">
    <source>
        <dbReference type="Proteomes" id="UP001228139"/>
    </source>
</evidence>
<reference evidence="1 2" key="1">
    <citation type="submission" date="2023-07" db="EMBL/GenBank/DDBJ databases">
        <title>Pathogenic bacteria of pear tree diseases.</title>
        <authorList>
            <person name="Zhang Z."/>
            <person name="He L."/>
            <person name="Huang R."/>
        </authorList>
    </citation>
    <scope>NUCLEOTIDE SEQUENCE [LARGE SCALE GENOMIC DNA]</scope>
    <source>
        <strain evidence="1 2">DE2</strain>
    </source>
</reference>
<dbReference type="Proteomes" id="UP001228139">
    <property type="component" value="Chromosome"/>
</dbReference>
<dbReference type="EMBL" id="CP132353">
    <property type="protein sequence ID" value="WLS77378.1"/>
    <property type="molecule type" value="Genomic_DNA"/>
</dbReference>
<dbReference type="RefSeq" id="WP_306206233.1">
    <property type="nucleotide sequence ID" value="NZ_CP132353.1"/>
</dbReference>
<dbReference type="AlphaFoldDB" id="A0AA50HNZ9"/>
<keyword evidence="2" id="KW-1185">Reference proteome</keyword>
<gene>
    <name evidence="1" type="ORF">Q3V30_12875</name>
</gene>
<evidence type="ECO:0000313" key="1">
    <source>
        <dbReference type="EMBL" id="WLS77378.1"/>
    </source>
</evidence>
<organism evidence="1 2">
    <name type="scientific">Erwinia pyri</name>
    <dbReference type="NCBI Taxonomy" id="3062598"/>
    <lineage>
        <taxon>Bacteria</taxon>
        <taxon>Pseudomonadati</taxon>
        <taxon>Pseudomonadota</taxon>
        <taxon>Gammaproteobacteria</taxon>
        <taxon>Enterobacterales</taxon>
        <taxon>Erwiniaceae</taxon>
        <taxon>Erwinia</taxon>
    </lineage>
</organism>
<sequence>MSNVTQLIIEPPLLKVARNQTLAIVNLSNKQNLTLAQAQETIHAMGMLAREAHDYIVDAEFEQQDKTQGRG</sequence>
<protein>
    <submittedName>
        <fullName evidence="1">Uncharacterized protein</fullName>
    </submittedName>
</protein>